<feature type="compositionally biased region" description="Basic and acidic residues" evidence="8">
    <location>
        <begin position="27"/>
        <end position="36"/>
    </location>
</feature>
<feature type="transmembrane region" description="Helical" evidence="9">
    <location>
        <begin position="165"/>
        <end position="190"/>
    </location>
</feature>
<dbReference type="Proteomes" id="UP001202328">
    <property type="component" value="Unassembled WGS sequence"/>
</dbReference>
<dbReference type="InterPro" id="IPR006685">
    <property type="entry name" value="MscS_channel_2nd"/>
</dbReference>
<protein>
    <recommendedName>
        <fullName evidence="7">Mechanosensitive ion channel protein</fullName>
    </recommendedName>
</protein>
<dbReference type="PANTHER" id="PTHR31618">
    <property type="entry name" value="MECHANOSENSITIVE ION CHANNEL PROTEIN 5"/>
    <property type="match status" value="1"/>
</dbReference>
<dbReference type="Gene3D" id="2.30.30.60">
    <property type="match status" value="1"/>
</dbReference>
<dbReference type="GO" id="GO:0008381">
    <property type="term" value="F:mechanosensitive monoatomic ion channel activity"/>
    <property type="evidence" value="ECO:0007669"/>
    <property type="project" value="TreeGrafter"/>
</dbReference>
<evidence type="ECO:0000259" key="10">
    <source>
        <dbReference type="Pfam" id="PF00924"/>
    </source>
</evidence>
<dbReference type="GO" id="GO:0050982">
    <property type="term" value="P:detection of mechanical stimulus"/>
    <property type="evidence" value="ECO:0007669"/>
    <property type="project" value="UniProtKB-ARBA"/>
</dbReference>
<dbReference type="GO" id="GO:0005886">
    <property type="term" value="C:plasma membrane"/>
    <property type="evidence" value="ECO:0007669"/>
    <property type="project" value="UniProtKB-UniRule"/>
</dbReference>
<organism evidence="11 12">
    <name type="scientific">Papaver atlanticum</name>
    <dbReference type="NCBI Taxonomy" id="357466"/>
    <lineage>
        <taxon>Eukaryota</taxon>
        <taxon>Viridiplantae</taxon>
        <taxon>Streptophyta</taxon>
        <taxon>Embryophyta</taxon>
        <taxon>Tracheophyta</taxon>
        <taxon>Spermatophyta</taxon>
        <taxon>Magnoliopsida</taxon>
        <taxon>Ranunculales</taxon>
        <taxon>Papaveraceae</taxon>
        <taxon>Papaveroideae</taxon>
        <taxon>Papaver</taxon>
    </lineage>
</organism>
<dbReference type="InterPro" id="IPR023408">
    <property type="entry name" value="MscS_beta-dom_sf"/>
</dbReference>
<evidence type="ECO:0000256" key="2">
    <source>
        <dbReference type="ARBA" id="ARBA00008017"/>
    </source>
</evidence>
<feature type="compositionally biased region" description="Basic and acidic residues" evidence="8">
    <location>
        <begin position="1"/>
        <end position="11"/>
    </location>
</feature>
<feature type="compositionally biased region" description="Low complexity" evidence="8">
    <location>
        <begin position="46"/>
        <end position="56"/>
    </location>
</feature>
<dbReference type="PANTHER" id="PTHR31618:SF26">
    <property type="entry name" value="MECHANOSENSITIVE ION CHANNEL PROTEIN"/>
    <property type="match status" value="1"/>
</dbReference>
<evidence type="ECO:0000256" key="1">
    <source>
        <dbReference type="ARBA" id="ARBA00004141"/>
    </source>
</evidence>
<comment type="similarity">
    <text evidence="2 7">Belongs to the MscS (TC 1.A.23) family.</text>
</comment>
<dbReference type="PIRSF" id="PIRSF017209">
    <property type="entry name" value="Memb_At2g17000_prd"/>
    <property type="match status" value="1"/>
</dbReference>
<dbReference type="SUPFAM" id="SSF50182">
    <property type="entry name" value="Sm-like ribonucleoproteins"/>
    <property type="match status" value="1"/>
</dbReference>
<dbReference type="FunFam" id="2.30.30.60:FF:000003">
    <property type="entry name" value="Predicted mechanosensitive ion channel"/>
    <property type="match status" value="1"/>
</dbReference>
<gene>
    <name evidence="11" type="ORF">MKW98_031287</name>
</gene>
<feature type="transmembrane region" description="Helical" evidence="9">
    <location>
        <begin position="211"/>
        <end position="230"/>
    </location>
</feature>
<reference evidence="11" key="1">
    <citation type="submission" date="2022-04" db="EMBL/GenBank/DDBJ databases">
        <title>A functionally conserved STORR gene fusion in Papaver species that diverged 16.8 million years ago.</title>
        <authorList>
            <person name="Catania T."/>
        </authorList>
    </citation>
    <scope>NUCLEOTIDE SEQUENCE</scope>
    <source>
        <strain evidence="11">S-188037</strain>
    </source>
</reference>
<dbReference type="AlphaFoldDB" id="A0AAD4S527"/>
<evidence type="ECO:0000256" key="6">
    <source>
        <dbReference type="ARBA" id="ARBA00023136"/>
    </source>
</evidence>
<evidence type="ECO:0000256" key="3">
    <source>
        <dbReference type="ARBA" id="ARBA00022448"/>
    </source>
</evidence>
<feature type="transmembrane region" description="Helical" evidence="9">
    <location>
        <begin position="476"/>
        <end position="496"/>
    </location>
</feature>
<keyword evidence="4 9" id="KW-0812">Transmembrane</keyword>
<feature type="region of interest" description="Disordered" evidence="8">
    <location>
        <begin position="1"/>
        <end position="113"/>
    </location>
</feature>
<proteinExistence type="inferred from homology"/>
<name>A0AAD4S527_9MAGN</name>
<evidence type="ECO:0000313" key="12">
    <source>
        <dbReference type="Proteomes" id="UP001202328"/>
    </source>
</evidence>
<evidence type="ECO:0000256" key="7">
    <source>
        <dbReference type="PIRNR" id="PIRNR017209"/>
    </source>
</evidence>
<keyword evidence="6 7" id="KW-0472">Membrane</keyword>
<evidence type="ECO:0000256" key="9">
    <source>
        <dbReference type="SAM" id="Phobius"/>
    </source>
</evidence>
<evidence type="ECO:0000256" key="5">
    <source>
        <dbReference type="ARBA" id="ARBA00022989"/>
    </source>
</evidence>
<dbReference type="InterPro" id="IPR016688">
    <property type="entry name" value="MscS-like_plants/fungi"/>
</dbReference>
<comment type="subcellular location">
    <subcellularLocation>
        <location evidence="1">Membrane</location>
        <topology evidence="1">Multi-pass membrane protein</topology>
    </subcellularLocation>
</comment>
<keyword evidence="5 9" id="KW-1133">Transmembrane helix</keyword>
<feature type="transmembrane region" description="Helical" evidence="9">
    <location>
        <begin position="130"/>
        <end position="149"/>
    </location>
</feature>
<accession>A0AAD4S527</accession>
<dbReference type="Pfam" id="PF00924">
    <property type="entry name" value="MS_channel_2nd"/>
    <property type="match status" value="1"/>
</dbReference>
<evidence type="ECO:0000256" key="4">
    <source>
        <dbReference type="ARBA" id="ARBA00022692"/>
    </source>
</evidence>
<feature type="transmembrane region" description="Helical" evidence="9">
    <location>
        <begin position="508"/>
        <end position="532"/>
    </location>
</feature>
<feature type="transmembrane region" description="Helical" evidence="9">
    <location>
        <begin position="242"/>
        <end position="262"/>
    </location>
</feature>
<sequence length="705" mass="81465">MQSTEKEKPKPIAEQVVLQMEEQQPETPKKSTHENDSSSPLPPRAPTTTVRRATFAKTKSRFDERSYPNQSPRSPIYEPTAAEEIENTTTHNNNCSTSTDDEEEDEIWNKEHEEESEKYKKKKKIKWRTIFEWVAFFVITAALVCSLTVESIKKQTKWSLEVWKWVLMVMVLFCGRLVSGWVIKIIVFFIERNFMLREKVLYFVFGLRKSFQNVIWLGLVLLSWSLMFSPDVQKHNPIFKRVFRALIGVLVGAIIWLIKIVLVKMLASSFHVATFFDRMKESVFHHYILDSLSGPPLDEIDVTVPQKRKTFMASRSMPARLKESRRISRRMGGSRKIDIEKLRKLSMESTASAWSVRRLMTYVTSSGLSTISRTIDDFGNAESEITSEWEARMTAQRVFKNVAKPGAKYILEEDLLRFLRREDMQTIFPFFEGAVETGQVKKSAFRNWVVHAYIERRSLAHSLNDTKTAVQQLHKLASAIISVVILVVFVLVMGLATSKVILLITSQLLLVGFMFQNTCKTIFEAIIFVFVMHPFDVGDRCKIDGVQMIVEEMNILTTVFLRFDKEKIYYPNSVLSTKPISNFYRSPDMLDAVDFTIDSSTSMDNINLLKKAIQAYIEGRPKYWTPNHSVIVKEILTLDKLNMSLNVTHTMNHQNFGERNLRRTELIFELKRIFETLGIKYQLLPQQIHVTQYTTASGGPTAQFQ</sequence>
<comment type="caution">
    <text evidence="11">The sequence shown here is derived from an EMBL/GenBank/DDBJ whole genome shotgun (WGS) entry which is preliminary data.</text>
</comment>
<feature type="compositionally biased region" description="Low complexity" evidence="8">
    <location>
        <begin position="87"/>
        <end position="98"/>
    </location>
</feature>
<dbReference type="EMBL" id="JAJJMB010014022">
    <property type="protein sequence ID" value="KAI3863695.1"/>
    <property type="molecule type" value="Genomic_DNA"/>
</dbReference>
<dbReference type="InterPro" id="IPR010920">
    <property type="entry name" value="LSM_dom_sf"/>
</dbReference>
<evidence type="ECO:0000256" key="8">
    <source>
        <dbReference type="SAM" id="MobiDB-lite"/>
    </source>
</evidence>
<keyword evidence="12" id="KW-1185">Reference proteome</keyword>
<feature type="domain" description="Mechanosensitive ion channel MscS" evidence="10">
    <location>
        <begin position="527"/>
        <end position="583"/>
    </location>
</feature>
<keyword evidence="3" id="KW-0813">Transport</keyword>
<evidence type="ECO:0000313" key="11">
    <source>
        <dbReference type="EMBL" id="KAI3863695.1"/>
    </source>
</evidence>
<dbReference type="GO" id="GO:0006820">
    <property type="term" value="P:monoatomic anion transport"/>
    <property type="evidence" value="ECO:0007669"/>
    <property type="project" value="TreeGrafter"/>
</dbReference>